<protein>
    <submittedName>
        <fullName evidence="1">Uncharacterized protein</fullName>
    </submittedName>
</protein>
<gene>
    <name evidence="1" type="ORF">DSCW_05310</name>
</gene>
<evidence type="ECO:0000313" key="1">
    <source>
        <dbReference type="EMBL" id="BBO73114.1"/>
    </source>
</evidence>
<dbReference type="KEGG" id="dwd:DSCW_05310"/>
<keyword evidence="2" id="KW-1185">Reference proteome</keyword>
<dbReference type="EMBL" id="AP021875">
    <property type="protein sequence ID" value="BBO73114.1"/>
    <property type="molecule type" value="Genomic_DNA"/>
</dbReference>
<name>A0A5K7Z3R0_9BACT</name>
<organism evidence="1 2">
    <name type="scientific">Desulfosarcina widdelii</name>
    <dbReference type="NCBI Taxonomy" id="947919"/>
    <lineage>
        <taxon>Bacteria</taxon>
        <taxon>Pseudomonadati</taxon>
        <taxon>Thermodesulfobacteriota</taxon>
        <taxon>Desulfobacteria</taxon>
        <taxon>Desulfobacterales</taxon>
        <taxon>Desulfosarcinaceae</taxon>
        <taxon>Desulfosarcina</taxon>
    </lineage>
</organism>
<sequence>MPAKKKVDCAKLIKMVKSGTPQSEIMKAFKFNTAIQFKTHYLSALIETGTIPEVKTGHAISKSTPAKESVVNKRGSLIISKELVEEMGFAEGTTFTVRKTKAGISLKKIA</sequence>
<proteinExistence type="predicted"/>
<evidence type="ECO:0000313" key="2">
    <source>
        <dbReference type="Proteomes" id="UP000427769"/>
    </source>
</evidence>
<dbReference type="Proteomes" id="UP000427769">
    <property type="component" value="Chromosome"/>
</dbReference>
<reference evidence="1 2" key="1">
    <citation type="submission" date="2019-11" db="EMBL/GenBank/DDBJ databases">
        <title>Comparative genomics of hydrocarbon-degrading Desulfosarcina strains.</title>
        <authorList>
            <person name="Watanabe M."/>
            <person name="Kojima H."/>
            <person name="Fukui M."/>
        </authorList>
    </citation>
    <scope>NUCLEOTIDE SEQUENCE [LARGE SCALE GENOMIC DNA]</scope>
    <source>
        <strain evidence="1 2">PP31</strain>
    </source>
</reference>
<dbReference type="AlphaFoldDB" id="A0A5K7Z3R0"/>
<accession>A0A5K7Z3R0</accession>